<evidence type="ECO:0000313" key="15">
    <source>
        <dbReference type="EMBL" id="PSK55926.1"/>
    </source>
</evidence>
<comment type="caution">
    <text evidence="15">The sequence shown here is derived from an EMBL/GenBank/DDBJ whole genome shotgun (WGS) entry which is preliminary data.</text>
</comment>
<dbReference type="Pfam" id="PF03801">
    <property type="entry name" value="Ndc80_HEC"/>
    <property type="match status" value="1"/>
</dbReference>
<dbReference type="GO" id="GO:0031262">
    <property type="term" value="C:Ndc80 complex"/>
    <property type="evidence" value="ECO:0007669"/>
    <property type="project" value="UniProtKB-UniRule"/>
</dbReference>
<dbReference type="GO" id="GO:0051301">
    <property type="term" value="P:cell division"/>
    <property type="evidence" value="ECO:0007669"/>
    <property type="project" value="UniProtKB-UniRule"/>
</dbReference>
<evidence type="ECO:0000256" key="4">
    <source>
        <dbReference type="ARBA" id="ARBA00022618"/>
    </source>
</evidence>
<dbReference type="GO" id="GO:0051315">
    <property type="term" value="P:attachment of mitotic spindle microtubules to kinetochore"/>
    <property type="evidence" value="ECO:0007669"/>
    <property type="project" value="UniProtKB-UniRule"/>
</dbReference>
<dbReference type="SUPFAM" id="SSF46579">
    <property type="entry name" value="Prefoldin"/>
    <property type="match status" value="1"/>
</dbReference>
<keyword evidence="16" id="KW-1185">Reference proteome</keyword>
<dbReference type="Gene3D" id="1.10.418.30">
    <property type="entry name" value="Ncd80 complex, Ncd80 subunit"/>
    <property type="match status" value="1"/>
</dbReference>
<dbReference type="Proteomes" id="UP000243723">
    <property type="component" value="Unassembled WGS sequence"/>
</dbReference>
<keyword evidence="7 12" id="KW-0175">Coiled coil</keyword>
<feature type="compositionally biased region" description="Low complexity" evidence="13">
    <location>
        <begin position="122"/>
        <end position="134"/>
    </location>
</feature>
<comment type="similarity">
    <text evidence="2 11">Belongs to the NDC80/HEC1 family.</text>
</comment>
<dbReference type="InterPro" id="IPR005550">
    <property type="entry name" value="Kinetochore_Ndc80"/>
</dbReference>
<evidence type="ECO:0000256" key="13">
    <source>
        <dbReference type="SAM" id="MobiDB-lite"/>
    </source>
</evidence>
<sequence length="753" mass="84808">MAQDAHLFSVRRPRETLGSISNNVSAIPMPASAMKRSNSIGNMQQAPGTAQHKRSTSASRMSLAPGRPNQPIFSRSSSGNNLAEFGLSTVQRQSSQNLMASTGRKSLMPGSFSLATSTPGPSQQSSQESQRRSSVYNARPSVGLGPATHQSFFATAPPQNGIPVDPRRLKDPNTRAQMGQELMEFLTQRNFELEMKHTLTHKTMTSPTQKDFNLCFQFLYHCIDPAYRFQKNIDAEVPPLLKQLRYPFEKNISKSQLAAVGGNNWSTFLGLLHWMMQLAKMMEAYATGQFDDACAEAGFDVGADRITFQFLSDAYRTWLSIEDDEDDEDEAQNLIQPHIEAMAAAFEAANSANLEQLKALEEEGEDLQDQIDELGKNAPRLAKLDEQIKVLEEDRGKFENYNMSMEAKVEKYEHRAQVLEEEIGKIEMELQEAEDDRRSLQHSVDQQGLSVQDIDRMNTERKRLHTGVESAAVRLEECREAVGQREAETGQKLEELEDAVSKYNSLGYQIGIIPSDAPNANGFQYELVLTLNRGPDFGNSQMTSSQSHESDRLLADAGNGYQPHHLLNLDLRGSVKSNIISLRKEVSERRNNALEQDMNNHELLDKIKEAIDDKQAEVETLGHRVRAAEQEFEGTKETTNAQKMKSDAQIEKMEKELQRMRAGLTENVQLMEQREMNTNLEYEQLTLKSASLREELHTELEKIMNDIIKFKVHIQTSLEGYEEFVAQEVEAECEEQEAAEAAELGEEEGEDEE</sequence>
<keyword evidence="3 11" id="KW-0158">Chromosome</keyword>
<evidence type="ECO:0000256" key="7">
    <source>
        <dbReference type="ARBA" id="ARBA00023054"/>
    </source>
</evidence>
<dbReference type="EMBL" id="NHZQ01000066">
    <property type="protein sequence ID" value="PSK55926.1"/>
    <property type="molecule type" value="Genomic_DNA"/>
</dbReference>
<evidence type="ECO:0000256" key="2">
    <source>
        <dbReference type="ARBA" id="ARBA00007050"/>
    </source>
</evidence>
<evidence type="ECO:0000259" key="14">
    <source>
        <dbReference type="Pfam" id="PF03801"/>
    </source>
</evidence>
<reference evidence="15 16" key="1">
    <citation type="submission" date="2017-05" db="EMBL/GenBank/DDBJ databases">
        <title>Draft genome sequence of Elsinoe australis.</title>
        <authorList>
            <person name="Cheng Q."/>
        </authorList>
    </citation>
    <scope>NUCLEOTIDE SEQUENCE [LARGE SCALE GENOMIC DNA]</scope>
    <source>
        <strain evidence="15 16">NL1</strain>
    </source>
</reference>
<feature type="region of interest" description="Disordered" evidence="13">
    <location>
        <begin position="92"/>
        <end position="141"/>
    </location>
</feature>
<feature type="compositionally biased region" description="Polar residues" evidence="13">
    <location>
        <begin position="92"/>
        <end position="104"/>
    </location>
</feature>
<keyword evidence="8 11" id="KW-0539">Nucleus</keyword>
<evidence type="ECO:0000256" key="5">
    <source>
        <dbReference type="ARBA" id="ARBA00022776"/>
    </source>
</evidence>
<comment type="subunit">
    <text evidence="11">Component of the NDC80 complex.</text>
</comment>
<evidence type="ECO:0000256" key="3">
    <source>
        <dbReference type="ARBA" id="ARBA00022454"/>
    </source>
</evidence>
<name>A0A2P8A633_9PEZI</name>
<keyword evidence="9 11" id="KW-0131">Cell cycle</keyword>
<dbReference type="InterPro" id="IPR055260">
    <property type="entry name" value="Ndc80_CH"/>
</dbReference>
<keyword evidence="6 11" id="KW-0995">Kinetochore</keyword>
<proteinExistence type="inferred from homology"/>
<feature type="compositionally biased region" description="Polar residues" evidence="13">
    <location>
        <begin position="39"/>
        <end position="48"/>
    </location>
</feature>
<evidence type="ECO:0000256" key="11">
    <source>
        <dbReference type="RuleBase" id="RU368072"/>
    </source>
</evidence>
<keyword evidence="5 11" id="KW-0498">Mitosis</keyword>
<dbReference type="PANTHER" id="PTHR10643">
    <property type="entry name" value="KINETOCHORE PROTEIN NDC80"/>
    <property type="match status" value="1"/>
</dbReference>
<evidence type="ECO:0000256" key="9">
    <source>
        <dbReference type="ARBA" id="ARBA00023306"/>
    </source>
</evidence>
<evidence type="ECO:0000256" key="1">
    <source>
        <dbReference type="ARBA" id="ARBA00002772"/>
    </source>
</evidence>
<gene>
    <name evidence="15" type="ORF">B9Z65_4804</name>
</gene>
<dbReference type="AlphaFoldDB" id="A0A2P8A633"/>
<dbReference type="OrthoDB" id="7459479at2759"/>
<comment type="subcellular location">
    <subcellularLocation>
        <location evidence="11">Chromosome</location>
        <location evidence="11">Centromere</location>
        <location evidence="11">Kinetochore</location>
    </subcellularLocation>
    <subcellularLocation>
        <location evidence="11">Nucleus</location>
    </subcellularLocation>
</comment>
<organism evidence="15 16">
    <name type="scientific">Elsinoe australis</name>
    <dbReference type="NCBI Taxonomy" id="40998"/>
    <lineage>
        <taxon>Eukaryota</taxon>
        <taxon>Fungi</taxon>
        <taxon>Dikarya</taxon>
        <taxon>Ascomycota</taxon>
        <taxon>Pezizomycotina</taxon>
        <taxon>Dothideomycetes</taxon>
        <taxon>Dothideomycetidae</taxon>
        <taxon>Myriangiales</taxon>
        <taxon>Elsinoaceae</taxon>
        <taxon>Elsinoe</taxon>
    </lineage>
</organism>
<evidence type="ECO:0000313" key="16">
    <source>
        <dbReference type="Proteomes" id="UP000243723"/>
    </source>
</evidence>
<evidence type="ECO:0000256" key="6">
    <source>
        <dbReference type="ARBA" id="ARBA00022838"/>
    </source>
</evidence>
<keyword evidence="10 11" id="KW-0137">Centromere</keyword>
<feature type="region of interest" description="Disordered" evidence="13">
    <location>
        <begin position="39"/>
        <end position="79"/>
    </location>
</feature>
<feature type="coiled-coil region" evidence="12">
    <location>
        <begin position="584"/>
        <end position="702"/>
    </location>
</feature>
<dbReference type="GO" id="GO:0005634">
    <property type="term" value="C:nucleus"/>
    <property type="evidence" value="ECO:0007669"/>
    <property type="project" value="UniProtKB-SubCell"/>
</dbReference>
<dbReference type="STRING" id="40998.A0A2P8A633"/>
<protein>
    <recommendedName>
        <fullName evidence="11">Kinetochore protein NDC80</fullName>
    </recommendedName>
</protein>
<feature type="coiled-coil region" evidence="12">
    <location>
        <begin position="343"/>
        <end position="443"/>
    </location>
</feature>
<dbReference type="InterPro" id="IPR038273">
    <property type="entry name" value="Ndc80_sf"/>
</dbReference>
<accession>A0A2P8A633</accession>
<evidence type="ECO:0000256" key="8">
    <source>
        <dbReference type="ARBA" id="ARBA00023242"/>
    </source>
</evidence>
<feature type="region of interest" description="Disordered" evidence="13">
    <location>
        <begin position="731"/>
        <end position="753"/>
    </location>
</feature>
<feature type="domain" description="Kinetochore protein Ndc80 CH" evidence="14">
    <location>
        <begin position="130"/>
        <end position="285"/>
    </location>
</feature>
<evidence type="ECO:0000256" key="12">
    <source>
        <dbReference type="SAM" id="Coils"/>
    </source>
</evidence>
<evidence type="ECO:0000256" key="10">
    <source>
        <dbReference type="ARBA" id="ARBA00023328"/>
    </source>
</evidence>
<dbReference type="PANTHER" id="PTHR10643:SF2">
    <property type="entry name" value="KINETOCHORE PROTEIN NDC80 HOMOLOG"/>
    <property type="match status" value="1"/>
</dbReference>
<keyword evidence="4 11" id="KW-0132">Cell division</keyword>
<feature type="region of interest" description="Disordered" evidence="13">
    <location>
        <begin position="146"/>
        <end position="165"/>
    </location>
</feature>
<dbReference type="FunFam" id="1.10.418.30:FF:000001">
    <property type="entry name" value="Probable kinetochore protein ndc80"/>
    <property type="match status" value="1"/>
</dbReference>
<comment type="function">
    <text evidence="1 11">Acts as a component of the essential kinetochore-associated NDC80 complex, which is required for chromosome segregation and spindle checkpoint activity.</text>
</comment>